<keyword evidence="7" id="KW-0326">Glycosidase</keyword>
<comment type="caution">
    <text evidence="13">The sequence shown here is derived from an EMBL/GenBank/DDBJ whole genome shotgun (WGS) entry which is preliminary data.</text>
</comment>
<dbReference type="EMBL" id="ATAY01000098">
    <property type="protein sequence ID" value="EPR07717.1"/>
    <property type="molecule type" value="Genomic_DNA"/>
</dbReference>
<gene>
    <name evidence="13" type="ORF">L323_19515</name>
</gene>
<evidence type="ECO:0000256" key="1">
    <source>
        <dbReference type="ARBA" id="ARBA00000966"/>
    </source>
</evidence>
<dbReference type="CDD" id="cd04084">
    <property type="entry name" value="CBM6_xylanase-like"/>
    <property type="match status" value="1"/>
</dbReference>
<feature type="domain" description="Dockerin" evidence="12">
    <location>
        <begin position="984"/>
        <end position="1054"/>
    </location>
</feature>
<dbReference type="InterPro" id="IPR017853">
    <property type="entry name" value="GH"/>
</dbReference>
<dbReference type="InterPro" id="IPR005084">
    <property type="entry name" value="CBM6"/>
</dbReference>
<evidence type="ECO:0000256" key="9">
    <source>
        <dbReference type="SAM" id="SignalP"/>
    </source>
</evidence>
<dbReference type="InterPro" id="IPR002105">
    <property type="entry name" value="Dockerin_1_rpt"/>
</dbReference>
<evidence type="ECO:0000256" key="5">
    <source>
        <dbReference type="ARBA" id="ARBA00023001"/>
    </source>
</evidence>
<dbReference type="EC" id="3.2.1.4" evidence="2"/>
<dbReference type="Proteomes" id="UP000016860">
    <property type="component" value="Unassembled WGS sequence"/>
</dbReference>
<keyword evidence="3 9" id="KW-0732">Signal</keyword>
<feature type="domain" description="Fibronectin type-III" evidence="10">
    <location>
        <begin position="758"/>
        <end position="852"/>
    </location>
</feature>
<evidence type="ECO:0000256" key="7">
    <source>
        <dbReference type="ARBA" id="ARBA00023295"/>
    </source>
</evidence>
<evidence type="ECO:0000256" key="4">
    <source>
        <dbReference type="ARBA" id="ARBA00022801"/>
    </source>
</evidence>
<keyword evidence="8" id="KW-0624">Polysaccharide degradation</keyword>
<dbReference type="OrthoDB" id="9801455at2"/>
<dbReference type="GO" id="GO:0008810">
    <property type="term" value="F:cellulase activity"/>
    <property type="evidence" value="ECO:0007669"/>
    <property type="project" value="UniProtKB-EC"/>
</dbReference>
<comment type="catalytic activity">
    <reaction evidence="1">
        <text>Endohydrolysis of (1-&gt;4)-beta-D-glucosidic linkages in cellulose, lichenin and cereal beta-D-glucans.</text>
        <dbReference type="EC" id="3.2.1.4"/>
    </reaction>
</comment>
<dbReference type="RefSeq" id="WP_020817255.1">
    <property type="nucleotide sequence ID" value="NZ_ATAY01000098.1"/>
</dbReference>
<evidence type="ECO:0000259" key="11">
    <source>
        <dbReference type="PROSITE" id="PS51175"/>
    </source>
</evidence>
<dbReference type="SMART" id="SM00606">
    <property type="entry name" value="CBD_IV"/>
    <property type="match status" value="1"/>
</dbReference>
<protein>
    <recommendedName>
        <fullName evidence="2">cellulase</fullName>
        <ecNumber evidence="2">3.2.1.4</ecNumber>
    </recommendedName>
</protein>
<dbReference type="SUPFAM" id="SSF51445">
    <property type="entry name" value="(Trans)glycosidases"/>
    <property type="match status" value="1"/>
</dbReference>
<dbReference type="PROSITE" id="PS00018">
    <property type="entry name" value="EF_HAND_1"/>
    <property type="match status" value="1"/>
</dbReference>
<proteinExistence type="predicted"/>
<accession>U4QXT1</accession>
<evidence type="ECO:0000256" key="6">
    <source>
        <dbReference type="ARBA" id="ARBA00023277"/>
    </source>
</evidence>
<sequence>MKKVNCVFYRKLAIFLVFGLLFQSGGFVRAAATDTVNVDFNNILRPVNHSNFGYILTPNYDIPDSRMKMLGPILNRETIPVQTFQGVGDLDSTCFNNEDSQLQRCLEAYQRAKANGLKWYFLLGLNPSWTAPNGAPGGGAPTNQAWFKQYVKDVLQYLKDNGATPDFADLTNEYWTGREETFKGNWEAVREVYPDYIPIVGPGAVGYSGIADFYIPFSSQNQMDLEGPCWHEYWEGSTFASYTQTNKWKDPIVSLQTKYPETNGKYVVWEENNSWSTSTIDWTRSMANVIRSGITQNIKGCIKSGNWNGMSDILTTTVRNSQQNGAVRTPIWWVYYMFSQLSGQYVGVSTSTGDDFTACASRDTDECKVIIAKSGTAGTINVNLNNQPFSGQNVRIDLYKITSSENNGLTYQSSITPSSTSNISFSINNAAANDSWLVVLKKIDSAPNFFHPMTPDDGEVTTVAPTLTWSAAQGATSYTVKVFVNKDLSDPVINQAGITDTSYTVATPLTEGQKYYWNVTAVNSSGSRTVSNDAVYSFIAGANAGVPGQFGPYLPSRNAPNESVTPKFLWSRAYNATSYRLVVSKNSDLSSPVINKSGITTITGTNEFGSNTASTFTPTTALENNTTYYWKVYAVNANGERPINGPTQYFTTKAAGNSPTSFSLSAPTNGTMGVSNRAVLSWTPSRNAFFYKLEVSANADMSNPIILRDRMIYNKYTVEPNLLSPDTKYYWRVTAYSKNLTYSTASSSGIWSFTTENKPCPPLLYSHQPGNNSVRLWFRLSKGATSYNIKYGTEPGVYTNTIKGVTASPYTVSELTSGTKYYFAVTAVNENGESSVWNERPEITGGAVIPDPELRSAFTQIEAESFNNQSGVQTETCSEGGEDVGYIENGDYAVYSNMDFGNGAEKFQARVASNSSGGNIEIHLDSINGTLIGTCPIAGNGDWQTYVDASCSISGVSGKHDVYLKFTGGSGYLFNLNWFKFTGVSVKAGDLNGDASVDATDYALMKMYMLGIPTNLPVQIDPAVADLNSDGAIDAIDLAVFKKYLLGDIAELPYPTK</sequence>
<dbReference type="SMART" id="SM00060">
    <property type="entry name" value="FN3"/>
    <property type="match status" value="4"/>
</dbReference>
<evidence type="ECO:0000313" key="14">
    <source>
        <dbReference type="Proteomes" id="UP000016860"/>
    </source>
</evidence>
<dbReference type="InterPro" id="IPR016134">
    <property type="entry name" value="Dockerin_dom"/>
</dbReference>
<dbReference type="Pfam" id="PF00404">
    <property type="entry name" value="Dockerin_1"/>
    <property type="match status" value="1"/>
</dbReference>
<evidence type="ECO:0000256" key="2">
    <source>
        <dbReference type="ARBA" id="ARBA00012601"/>
    </source>
</evidence>
<keyword evidence="6" id="KW-0119">Carbohydrate metabolism</keyword>
<dbReference type="STRING" id="1330534.L323_19515"/>
<evidence type="ECO:0000259" key="12">
    <source>
        <dbReference type="PROSITE" id="PS51766"/>
    </source>
</evidence>
<feature type="chain" id="PRO_5004653616" description="cellulase" evidence="9">
    <location>
        <begin position="31"/>
        <end position="1057"/>
    </location>
</feature>
<dbReference type="Pfam" id="PF03422">
    <property type="entry name" value="CBM_6"/>
    <property type="match status" value="1"/>
</dbReference>
<evidence type="ECO:0000259" key="10">
    <source>
        <dbReference type="PROSITE" id="PS50853"/>
    </source>
</evidence>
<dbReference type="InterPro" id="IPR018247">
    <property type="entry name" value="EF_Hand_1_Ca_BS"/>
</dbReference>
<dbReference type="InterPro" id="IPR006584">
    <property type="entry name" value="Cellulose-bd_IV"/>
</dbReference>
<dbReference type="PROSITE" id="PS50853">
    <property type="entry name" value="FN3"/>
    <property type="match status" value="1"/>
</dbReference>
<dbReference type="Gene3D" id="3.20.20.80">
    <property type="entry name" value="Glycosidases"/>
    <property type="match status" value="1"/>
</dbReference>
<evidence type="ECO:0000256" key="3">
    <source>
        <dbReference type="ARBA" id="ARBA00022729"/>
    </source>
</evidence>
<dbReference type="SUPFAM" id="SSF63446">
    <property type="entry name" value="Type I dockerin domain"/>
    <property type="match status" value="1"/>
</dbReference>
<evidence type="ECO:0000256" key="8">
    <source>
        <dbReference type="ARBA" id="ARBA00023326"/>
    </source>
</evidence>
<dbReference type="Gene3D" id="1.10.1330.10">
    <property type="entry name" value="Dockerin domain"/>
    <property type="match status" value="1"/>
</dbReference>
<dbReference type="SUPFAM" id="SSF49265">
    <property type="entry name" value="Fibronectin type III"/>
    <property type="match status" value="3"/>
</dbReference>
<feature type="domain" description="CBM6" evidence="11">
    <location>
        <begin position="859"/>
        <end position="982"/>
    </location>
</feature>
<dbReference type="Gene3D" id="2.60.40.10">
    <property type="entry name" value="Immunoglobulins"/>
    <property type="match status" value="4"/>
</dbReference>
<keyword evidence="4" id="KW-0378">Hydrolase</keyword>
<dbReference type="PROSITE" id="PS51175">
    <property type="entry name" value="CBM6"/>
    <property type="match status" value="1"/>
</dbReference>
<dbReference type="Gene3D" id="2.60.120.260">
    <property type="entry name" value="Galactose-binding domain-like"/>
    <property type="match status" value="1"/>
</dbReference>
<dbReference type="GO" id="GO:0030246">
    <property type="term" value="F:carbohydrate binding"/>
    <property type="evidence" value="ECO:0007669"/>
    <property type="project" value="InterPro"/>
</dbReference>
<reference evidence="13 14" key="1">
    <citation type="journal article" date="2013" name="Genome Announc.">
        <title>Draft Genome Sequence of the Cellulolytic Bacterium Clostridium papyrosolvens C7 (ATCC 700395).</title>
        <authorList>
            <person name="Zepeda V."/>
            <person name="Dassa B."/>
            <person name="Borovok I."/>
            <person name="Lamed R."/>
            <person name="Bayer E.A."/>
            <person name="Cate J.H."/>
        </authorList>
    </citation>
    <scope>NUCLEOTIDE SEQUENCE [LARGE SCALE GENOMIC DNA]</scope>
    <source>
        <strain evidence="13 14">C7</strain>
    </source>
</reference>
<dbReference type="AlphaFoldDB" id="U4QXT1"/>
<dbReference type="PROSITE" id="PS51766">
    <property type="entry name" value="DOCKERIN"/>
    <property type="match status" value="1"/>
</dbReference>
<dbReference type="PROSITE" id="PS00448">
    <property type="entry name" value="CLOS_CELLULOSOME_RPT"/>
    <property type="match status" value="1"/>
</dbReference>
<keyword evidence="5" id="KW-0136">Cellulose degradation</keyword>
<dbReference type="SUPFAM" id="SSF49785">
    <property type="entry name" value="Galactose-binding domain-like"/>
    <property type="match status" value="1"/>
</dbReference>
<dbReference type="InterPro" id="IPR036116">
    <property type="entry name" value="FN3_sf"/>
</dbReference>
<dbReference type="InterPro" id="IPR003961">
    <property type="entry name" value="FN3_dom"/>
</dbReference>
<dbReference type="CDD" id="cd00063">
    <property type="entry name" value="FN3"/>
    <property type="match status" value="2"/>
</dbReference>
<organism evidence="13 14">
    <name type="scientific">Ruminiclostridium papyrosolvens C7</name>
    <dbReference type="NCBI Taxonomy" id="1330534"/>
    <lineage>
        <taxon>Bacteria</taxon>
        <taxon>Bacillati</taxon>
        <taxon>Bacillota</taxon>
        <taxon>Clostridia</taxon>
        <taxon>Eubacteriales</taxon>
        <taxon>Oscillospiraceae</taxon>
        <taxon>Ruminiclostridium</taxon>
    </lineage>
</organism>
<dbReference type="CDD" id="cd14256">
    <property type="entry name" value="Dockerin_I"/>
    <property type="match status" value="1"/>
</dbReference>
<dbReference type="InterPro" id="IPR008979">
    <property type="entry name" value="Galactose-bd-like_sf"/>
</dbReference>
<dbReference type="Pfam" id="PF00041">
    <property type="entry name" value="fn3"/>
    <property type="match status" value="1"/>
</dbReference>
<dbReference type="InterPro" id="IPR013783">
    <property type="entry name" value="Ig-like_fold"/>
</dbReference>
<dbReference type="GO" id="GO:0030245">
    <property type="term" value="P:cellulose catabolic process"/>
    <property type="evidence" value="ECO:0007669"/>
    <property type="project" value="UniProtKB-KW"/>
</dbReference>
<dbReference type="PATRIC" id="fig|1330534.3.peg.3872"/>
<name>U4QXT1_9FIRM</name>
<feature type="signal peptide" evidence="9">
    <location>
        <begin position="1"/>
        <end position="30"/>
    </location>
</feature>
<dbReference type="InterPro" id="IPR036439">
    <property type="entry name" value="Dockerin_dom_sf"/>
</dbReference>
<evidence type="ECO:0000313" key="13">
    <source>
        <dbReference type="EMBL" id="EPR07717.1"/>
    </source>
</evidence>